<dbReference type="RefSeq" id="WP_375526191.1">
    <property type="nucleotide sequence ID" value="NZ_JBHILM010000017.1"/>
</dbReference>
<reference evidence="1 2" key="1">
    <citation type="submission" date="2024-09" db="EMBL/GenBank/DDBJ databases">
        <authorList>
            <person name="Ruan L."/>
        </authorList>
    </citation>
    <scope>NUCLEOTIDE SEQUENCE [LARGE SCALE GENOMIC DNA]</scope>
    <source>
        <strain evidence="1 2">D33</strain>
    </source>
</reference>
<dbReference type="Proteomes" id="UP001580407">
    <property type="component" value="Unassembled WGS sequence"/>
</dbReference>
<dbReference type="Gene3D" id="3.40.190.80">
    <property type="match status" value="1"/>
</dbReference>
<dbReference type="PRINTS" id="PR00377">
    <property type="entry name" value="IMPHPHTASES"/>
</dbReference>
<evidence type="ECO:0000313" key="1">
    <source>
        <dbReference type="EMBL" id="MFB5682439.1"/>
    </source>
</evidence>
<proteinExistence type="predicted"/>
<dbReference type="PANTHER" id="PTHR20854">
    <property type="entry name" value="INOSITOL MONOPHOSPHATASE"/>
    <property type="match status" value="1"/>
</dbReference>
<dbReference type="EMBL" id="JBHILM010000017">
    <property type="protein sequence ID" value="MFB5682439.1"/>
    <property type="molecule type" value="Genomic_DNA"/>
</dbReference>
<keyword evidence="2" id="KW-1185">Reference proteome</keyword>
<dbReference type="Gene3D" id="3.30.540.10">
    <property type="entry name" value="Fructose-1,6-Bisphosphatase, subunit A, domain 1"/>
    <property type="match status" value="1"/>
</dbReference>
<evidence type="ECO:0000313" key="2">
    <source>
        <dbReference type="Proteomes" id="UP001580407"/>
    </source>
</evidence>
<sequence>MEDVLSVAKELAIQAAKNAGQLAKEYFDQEKEISEKEHGDLVTLVDHLAEKKILSEILSRFPDHQIRSEETGWTGQEGEWLWLVDPLDGTNNYAIGLPVYGVSITLIHNKQPLLGVIYDSHLGDIYVSEQGKGTTRNGIPLSIKPDAAFKQPNPRRMTVGWIQGHHVQKEQRAMDLKHKLDLTFKRVLRLWAPSLLWCMLARGDLDGIVLYNSEGDDLYAGILMAKEAGAMVMDFSGDTFEGMNPEPYIIACHPKYKDEFLSLVNSENLMS</sequence>
<accession>A0ABV5B9R5</accession>
<dbReference type="Pfam" id="PF00459">
    <property type="entry name" value="Inositol_P"/>
    <property type="match status" value="1"/>
</dbReference>
<dbReference type="SUPFAM" id="SSF56655">
    <property type="entry name" value="Carbohydrate phosphatase"/>
    <property type="match status" value="1"/>
</dbReference>
<gene>
    <name evidence="1" type="ORF">ACE3NQ_16050</name>
</gene>
<protein>
    <submittedName>
        <fullName evidence="1">Inositol monophosphatase family protein</fullName>
    </submittedName>
</protein>
<organism evidence="1 2">
    <name type="scientific">Paenibacillus terreus</name>
    <dbReference type="NCBI Taxonomy" id="1387834"/>
    <lineage>
        <taxon>Bacteria</taxon>
        <taxon>Bacillati</taxon>
        <taxon>Bacillota</taxon>
        <taxon>Bacilli</taxon>
        <taxon>Bacillales</taxon>
        <taxon>Paenibacillaceae</taxon>
        <taxon>Paenibacillus</taxon>
    </lineage>
</organism>
<dbReference type="InterPro" id="IPR000760">
    <property type="entry name" value="Inositol_monophosphatase-like"/>
</dbReference>
<name>A0ABV5B9R5_9BACL</name>
<comment type="caution">
    <text evidence="1">The sequence shown here is derived from an EMBL/GenBank/DDBJ whole genome shotgun (WGS) entry which is preliminary data.</text>
</comment>
<dbReference type="PANTHER" id="PTHR20854:SF4">
    <property type="entry name" value="INOSITOL-1-MONOPHOSPHATASE-RELATED"/>
    <property type="match status" value="1"/>
</dbReference>